<dbReference type="InterPro" id="IPR036942">
    <property type="entry name" value="Beta-barrel_TonB_sf"/>
</dbReference>
<dbReference type="SUPFAM" id="SSF49464">
    <property type="entry name" value="Carboxypeptidase regulatory domain-like"/>
    <property type="match status" value="1"/>
</dbReference>
<feature type="chain" id="PRO_5020893406" evidence="8">
    <location>
        <begin position="26"/>
        <end position="1211"/>
    </location>
</feature>
<evidence type="ECO:0000256" key="7">
    <source>
        <dbReference type="ARBA" id="ARBA00023237"/>
    </source>
</evidence>
<dbReference type="RefSeq" id="WP_130420261.1">
    <property type="nucleotide sequence ID" value="NZ_SHKW01000001.1"/>
</dbReference>
<evidence type="ECO:0000256" key="2">
    <source>
        <dbReference type="ARBA" id="ARBA00022448"/>
    </source>
</evidence>
<evidence type="ECO:0000256" key="1">
    <source>
        <dbReference type="ARBA" id="ARBA00004571"/>
    </source>
</evidence>
<keyword evidence="10" id="KW-0645">Protease</keyword>
<evidence type="ECO:0000256" key="8">
    <source>
        <dbReference type="SAM" id="SignalP"/>
    </source>
</evidence>
<protein>
    <submittedName>
        <fullName evidence="10">Carboxypeptidase family protein</fullName>
    </submittedName>
</protein>
<dbReference type="PANTHER" id="PTHR30069">
    <property type="entry name" value="TONB-DEPENDENT OUTER MEMBRANE RECEPTOR"/>
    <property type="match status" value="1"/>
</dbReference>
<keyword evidence="7" id="KW-0998">Cell outer membrane</keyword>
<dbReference type="GO" id="GO:0015344">
    <property type="term" value="F:siderophore uptake transmembrane transporter activity"/>
    <property type="evidence" value="ECO:0007669"/>
    <property type="project" value="TreeGrafter"/>
</dbReference>
<keyword evidence="4" id="KW-0812">Transmembrane</keyword>
<gene>
    <name evidence="10" type="ORF">BDD14_4029</name>
</gene>
<dbReference type="GO" id="GO:0044718">
    <property type="term" value="P:siderophore transmembrane transport"/>
    <property type="evidence" value="ECO:0007669"/>
    <property type="project" value="TreeGrafter"/>
</dbReference>
<dbReference type="OrthoDB" id="97893at2"/>
<feature type="domain" description="TonB-dependent transporter Oar-like beta-barrel" evidence="9">
    <location>
        <begin position="248"/>
        <end position="1204"/>
    </location>
</feature>
<evidence type="ECO:0000259" key="9">
    <source>
        <dbReference type="Pfam" id="PF25183"/>
    </source>
</evidence>
<dbReference type="Gene3D" id="2.60.40.1120">
    <property type="entry name" value="Carboxypeptidase-like, regulatory domain"/>
    <property type="match status" value="1"/>
</dbReference>
<evidence type="ECO:0000313" key="11">
    <source>
        <dbReference type="Proteomes" id="UP000292958"/>
    </source>
</evidence>
<keyword evidence="10" id="KW-0378">Hydrolase</keyword>
<dbReference type="Pfam" id="PF25183">
    <property type="entry name" value="OMP_b-brl_4"/>
    <property type="match status" value="1"/>
</dbReference>
<evidence type="ECO:0000256" key="3">
    <source>
        <dbReference type="ARBA" id="ARBA00022452"/>
    </source>
</evidence>
<name>A0A4Q7YY93_9BACT</name>
<keyword evidence="6" id="KW-0472">Membrane</keyword>
<comment type="caution">
    <text evidence="10">The sequence shown here is derived from an EMBL/GenBank/DDBJ whole genome shotgun (WGS) entry which is preliminary data.</text>
</comment>
<reference evidence="10 11" key="1">
    <citation type="submission" date="2019-02" db="EMBL/GenBank/DDBJ databases">
        <title>Genomic Encyclopedia of Archaeal and Bacterial Type Strains, Phase II (KMG-II): from individual species to whole genera.</title>
        <authorList>
            <person name="Goeker M."/>
        </authorList>
    </citation>
    <scope>NUCLEOTIDE SEQUENCE [LARGE SCALE GENOMIC DNA]</scope>
    <source>
        <strain evidence="10 11">DSM 18101</strain>
    </source>
</reference>
<dbReference type="InterPro" id="IPR008969">
    <property type="entry name" value="CarboxyPept-like_regulatory"/>
</dbReference>
<dbReference type="InterPro" id="IPR039426">
    <property type="entry name" value="TonB-dep_rcpt-like"/>
</dbReference>
<sequence>MRVLRLVILCSLALCFAALGRCLWAQSTTGSVVGSISDSTGSVIPNATITLTNNATGEKRTVITTDSGDYQLLSILPGRYTLTVEAQGFRRYSHDPVEVQVDLATRENVEMTVGSATEQITVTSQAPIIQTENAALGQVVSGKAVTDIPLNGRNVLALVGLVPGVVPQGSSSGNLTGQNVFAAGNYQIGGGSANQSATLYDGAPVNISYGNITALVPSQDTVQEFRVQTNNNTAEFGNYTGGVINIASKSGSNAIHGTVYEFVRNTIFNTTPYFAKHNPNQVLGKNPYHQNQFGANVGFPIIKDRLFGFFDYQGYRQSQQRLYNYTVPTLKMRQGDFSELCTLNPATNLCTGNPASTATAGQIYDPCGGSVAGGQGCPGYTGQRTPYAGNVIPAARWSAVARNLLNFPYWAAPTGPGVTNNFVRYAGSGGKNDQYNGRVDFTLSDKQRIFGRYTQWNSKNQGSMPYNNGLISGDPISPEAFKTYQTVIGDTYLFNPTLIGDLRLSFTRWNYVRTPGTLGYDETQLGFPSYMGTISDLNRVPNSTTVPGIALSNPTVNGIGTGYIFSINNNYVIAPNVTKTFKGHTIKAGADLRRLEMSYFQNNSPGGSFQFNPFMSSFGNNAAGGHPFASFLMGYMVDQASTASVVQIAPPTYSTMYYQGYFVQDNWMVNSKLTLNIGLRYEIPGVWRERNQLMATFNPTEVNPVLGNVSINGRAITGAYDLVNSPQHPDKGLRGENFSNFSPRLGLAFRPDDKTVIRAGWGKFVIPAYLQFPESPVQSPLSYITNNPVSTLDSGLTPNATLDNPLPSGITPAPGRDPKYQQLLLGGSANALQASEDNGATYQWNFAIQRQLPLGIALEAAYSGLHGSHLPLSRSINQVSQQYLNQALTDSNCVGPTANLNSNCFLTRRVANPFNRSLFSQGNQQYATVQATQLYRPYPQYGAISNTGNYVGVSNYSSLQMKVEKRFSSGGVLLGSYTFSKLMANVESLTSWLEATGAPGYQNMNDLSQEYSLSGYDSRQRLTVSYVYFLPFGKNQHWGSGVSGFLGGLISGYGVNGVTTFQKGFPLGFSMAQNTVSTYALAGTTRPNIVQGCAKATSGSIQSRLGDSSSNFKRMYDPACFQAPGNFRFGNESRTDNQLRAPGIANYDLALFKDTHLTERLVLQLRVESFNLFNRVQFGAPNTSIGSAQMGQITTQVNDPRLLQLAGRINF</sequence>
<evidence type="ECO:0000256" key="5">
    <source>
        <dbReference type="ARBA" id="ARBA00022729"/>
    </source>
</evidence>
<comment type="subcellular location">
    <subcellularLocation>
        <location evidence="1">Cell outer membrane</location>
        <topology evidence="1">Multi-pass membrane protein</topology>
    </subcellularLocation>
</comment>
<dbReference type="Gene3D" id="2.40.170.20">
    <property type="entry name" value="TonB-dependent receptor, beta-barrel domain"/>
    <property type="match status" value="1"/>
</dbReference>
<feature type="signal peptide" evidence="8">
    <location>
        <begin position="1"/>
        <end position="25"/>
    </location>
</feature>
<evidence type="ECO:0000256" key="6">
    <source>
        <dbReference type="ARBA" id="ARBA00023136"/>
    </source>
</evidence>
<dbReference type="Proteomes" id="UP000292958">
    <property type="component" value="Unassembled WGS sequence"/>
</dbReference>
<proteinExistence type="predicted"/>
<keyword evidence="2" id="KW-0813">Transport</keyword>
<dbReference type="EMBL" id="SHKW01000001">
    <property type="protein sequence ID" value="RZU42444.1"/>
    <property type="molecule type" value="Genomic_DNA"/>
</dbReference>
<dbReference type="AlphaFoldDB" id="A0A4Q7YY93"/>
<dbReference type="GO" id="GO:0004180">
    <property type="term" value="F:carboxypeptidase activity"/>
    <property type="evidence" value="ECO:0007669"/>
    <property type="project" value="UniProtKB-KW"/>
</dbReference>
<keyword evidence="5 8" id="KW-0732">Signal</keyword>
<dbReference type="Pfam" id="PF13620">
    <property type="entry name" value="CarboxypepD_reg"/>
    <property type="match status" value="1"/>
</dbReference>
<evidence type="ECO:0000313" key="10">
    <source>
        <dbReference type="EMBL" id="RZU42444.1"/>
    </source>
</evidence>
<dbReference type="SUPFAM" id="SSF56935">
    <property type="entry name" value="Porins"/>
    <property type="match status" value="1"/>
</dbReference>
<organism evidence="10 11">
    <name type="scientific">Edaphobacter modestus</name>
    <dbReference type="NCBI Taxonomy" id="388466"/>
    <lineage>
        <taxon>Bacteria</taxon>
        <taxon>Pseudomonadati</taxon>
        <taxon>Acidobacteriota</taxon>
        <taxon>Terriglobia</taxon>
        <taxon>Terriglobales</taxon>
        <taxon>Acidobacteriaceae</taxon>
        <taxon>Edaphobacter</taxon>
    </lineage>
</organism>
<dbReference type="GO" id="GO:0009279">
    <property type="term" value="C:cell outer membrane"/>
    <property type="evidence" value="ECO:0007669"/>
    <property type="project" value="UniProtKB-SubCell"/>
</dbReference>
<keyword evidence="11" id="KW-1185">Reference proteome</keyword>
<dbReference type="PANTHER" id="PTHR30069:SF29">
    <property type="entry name" value="HEMOGLOBIN AND HEMOGLOBIN-HAPTOGLOBIN-BINDING PROTEIN 1-RELATED"/>
    <property type="match status" value="1"/>
</dbReference>
<keyword evidence="3" id="KW-1134">Transmembrane beta strand</keyword>
<evidence type="ECO:0000256" key="4">
    <source>
        <dbReference type="ARBA" id="ARBA00022692"/>
    </source>
</evidence>
<accession>A0A4Q7YY93</accession>
<keyword evidence="10" id="KW-0121">Carboxypeptidase</keyword>
<dbReference type="InterPro" id="IPR057601">
    <property type="entry name" value="Oar-like_b-barrel"/>
</dbReference>